<feature type="transmembrane region" description="Helical" evidence="2">
    <location>
        <begin position="275"/>
        <end position="294"/>
    </location>
</feature>
<dbReference type="OrthoDB" id="9797543at2"/>
<feature type="region of interest" description="Disordered" evidence="1">
    <location>
        <begin position="416"/>
        <end position="502"/>
    </location>
</feature>
<dbReference type="PANTHER" id="PTHR34475:SF1">
    <property type="entry name" value="CYTOSKELETON PROTEIN RODZ"/>
    <property type="match status" value="1"/>
</dbReference>
<dbReference type="eggNOG" id="COG1426">
    <property type="taxonomic scope" value="Bacteria"/>
</dbReference>
<dbReference type="Pfam" id="PF13413">
    <property type="entry name" value="HTH_25"/>
    <property type="match status" value="1"/>
</dbReference>
<comment type="caution">
    <text evidence="3">The sequence shown here is derived from an EMBL/GenBank/DDBJ whole genome shotgun (WGS) entry which is preliminary data.</text>
</comment>
<dbReference type="AlphaFoldDB" id="U2TJ64"/>
<name>U2TJ64_9ACTN</name>
<dbReference type="Gene3D" id="1.10.260.40">
    <property type="entry name" value="lambda repressor-like DNA-binding domains"/>
    <property type="match status" value="1"/>
</dbReference>
<dbReference type="InterPro" id="IPR010982">
    <property type="entry name" value="Lambda_DNA-bd_dom_sf"/>
</dbReference>
<feature type="compositionally biased region" description="Basic and acidic residues" evidence="1">
    <location>
        <begin position="130"/>
        <end position="165"/>
    </location>
</feature>
<evidence type="ECO:0000256" key="1">
    <source>
        <dbReference type="SAM" id="MobiDB-lite"/>
    </source>
</evidence>
<dbReference type="EMBL" id="AWEZ01000064">
    <property type="protein sequence ID" value="ERL06520.1"/>
    <property type="molecule type" value="Genomic_DNA"/>
</dbReference>
<evidence type="ECO:0000256" key="2">
    <source>
        <dbReference type="SAM" id="Phobius"/>
    </source>
</evidence>
<sequence length="502" mass="52803">MARPRFSEMLVDRRRRLGLSVVQAAEQLKLKEQVLIAFEDGDFGNMPKSGYAQGMLSSYARYLGLNPRVITQQFSSDLHAWEREVGRSNRRDRGAAASPTGYQGSRGLLPTSGGYAGDLDDYATTSPARVKGEEGGVYEAARRRSRTGERRYTGRDVTREQEQRRASQYGRTRTRQTRSERARRNDVPLAPSAGGRITRREVTPSDFEDDLRYGTASPYEAASTATGRRSSRNIVRVDRPRVRRRAGANRGRAGQSDPRNRRVPSGILGGETRRLVILTFVIVAILTAIIIFSVSSCASGAQRDARGSSVVSTTQTTAQTSSSQSTQSTSNPSDSMGDATDPTDQTSTEPTEVEVSVASGGVSWVEIKCDGKSVMAQQVTGPWDQSYTVTQSITIHVSNVSVVTVSKNGETQSFETKASGLGTITIQGTPASTDGSGSGTGSSSDSSKGTSGGSGGSGGSNGSSSSGTSGKGSSSSSSTGGSTNGKGTTSNSGSPGATGKKS</sequence>
<feature type="region of interest" description="Disordered" evidence="1">
    <location>
        <begin position="85"/>
        <end position="266"/>
    </location>
</feature>
<feature type="compositionally biased region" description="Low complexity" evidence="1">
    <location>
        <begin position="308"/>
        <end position="330"/>
    </location>
</feature>
<gene>
    <name evidence="3" type="ORF">HMPREF1316_1315</name>
</gene>
<dbReference type="GO" id="GO:0003677">
    <property type="term" value="F:DNA binding"/>
    <property type="evidence" value="ECO:0007669"/>
    <property type="project" value="UniProtKB-KW"/>
</dbReference>
<accession>U2TJ64</accession>
<keyword evidence="4" id="KW-1185">Reference proteome</keyword>
<evidence type="ECO:0000313" key="3">
    <source>
        <dbReference type="EMBL" id="ERL06520.1"/>
    </source>
</evidence>
<feature type="compositionally biased region" description="Basic and acidic residues" evidence="1">
    <location>
        <begin position="177"/>
        <end position="186"/>
    </location>
</feature>
<reference evidence="3 4" key="1">
    <citation type="submission" date="2013-08" db="EMBL/GenBank/DDBJ databases">
        <authorList>
            <person name="Durkin A.S."/>
            <person name="Haft D.R."/>
            <person name="McCorrison J."/>
            <person name="Torralba M."/>
            <person name="Gillis M."/>
            <person name="Haft D.H."/>
            <person name="Methe B."/>
            <person name="Sutton G."/>
            <person name="Nelson K.E."/>
        </authorList>
    </citation>
    <scope>NUCLEOTIDE SEQUENCE [LARGE SCALE GENOMIC DNA]</scope>
    <source>
        <strain evidence="3 4">F0195</strain>
    </source>
</reference>
<feature type="compositionally biased region" description="Low complexity" evidence="1">
    <location>
        <begin position="462"/>
        <end position="494"/>
    </location>
</feature>
<dbReference type="PATRIC" id="fig|1125712.3.peg.2081"/>
<dbReference type="InterPro" id="IPR050400">
    <property type="entry name" value="Bact_Cytoskel_RodZ"/>
</dbReference>
<dbReference type="RefSeq" id="WP_021726974.1">
    <property type="nucleotide sequence ID" value="NZ_AWEZ01000064.1"/>
</dbReference>
<feature type="compositionally biased region" description="Gly residues" evidence="1">
    <location>
        <begin position="450"/>
        <end position="461"/>
    </location>
</feature>
<feature type="compositionally biased region" description="Polar residues" evidence="1">
    <location>
        <begin position="416"/>
        <end position="431"/>
    </location>
</feature>
<dbReference type="Proteomes" id="UP000016638">
    <property type="component" value="Unassembled WGS sequence"/>
</dbReference>
<protein>
    <submittedName>
        <fullName evidence="3">DNA-binding helix-turn-helix protein</fullName>
    </submittedName>
</protein>
<keyword evidence="3" id="KW-0238">DNA-binding</keyword>
<organism evidence="3 4">
    <name type="scientific">Olsenella profusa F0195</name>
    <dbReference type="NCBI Taxonomy" id="1125712"/>
    <lineage>
        <taxon>Bacteria</taxon>
        <taxon>Bacillati</taxon>
        <taxon>Actinomycetota</taxon>
        <taxon>Coriobacteriia</taxon>
        <taxon>Coriobacteriales</taxon>
        <taxon>Atopobiaceae</taxon>
        <taxon>Olsenella</taxon>
    </lineage>
</organism>
<dbReference type="PANTHER" id="PTHR34475">
    <property type="match status" value="1"/>
</dbReference>
<dbReference type="STRING" id="1125712.HMPREF1316_1315"/>
<feature type="region of interest" description="Disordered" evidence="1">
    <location>
        <begin position="304"/>
        <end position="356"/>
    </location>
</feature>
<keyword evidence="2" id="KW-0472">Membrane</keyword>
<keyword evidence="2" id="KW-0812">Transmembrane</keyword>
<feature type="compositionally biased region" description="Basic and acidic residues" evidence="1">
    <location>
        <begin position="85"/>
        <end position="94"/>
    </location>
</feature>
<evidence type="ECO:0000313" key="4">
    <source>
        <dbReference type="Proteomes" id="UP000016638"/>
    </source>
</evidence>
<keyword evidence="2" id="KW-1133">Transmembrane helix</keyword>
<proteinExistence type="predicted"/>